<dbReference type="InterPro" id="IPR013879">
    <property type="entry name" value="DUF1761"/>
</dbReference>
<feature type="transmembrane region" description="Helical" evidence="1">
    <location>
        <begin position="109"/>
        <end position="129"/>
    </location>
</feature>
<feature type="transmembrane region" description="Helical" evidence="1">
    <location>
        <begin position="45"/>
        <end position="64"/>
    </location>
</feature>
<protein>
    <submittedName>
        <fullName evidence="2">DUF1761 domain-containing protein</fullName>
    </submittedName>
</protein>
<keyword evidence="1" id="KW-0812">Transmembrane</keyword>
<dbReference type="Pfam" id="PF08570">
    <property type="entry name" value="DUF1761"/>
    <property type="match status" value="1"/>
</dbReference>
<name>A0ABV3R8N2_9SPHN</name>
<evidence type="ECO:0000256" key="1">
    <source>
        <dbReference type="SAM" id="Phobius"/>
    </source>
</evidence>
<evidence type="ECO:0000313" key="2">
    <source>
        <dbReference type="EMBL" id="MEW9854227.1"/>
    </source>
</evidence>
<gene>
    <name evidence="2" type="ORF">ABUH87_03405</name>
</gene>
<reference evidence="2 3" key="1">
    <citation type="submission" date="2024-06" db="EMBL/GenBank/DDBJ databases">
        <title>Novosphingobium rhizovicinus M1R2S20.</title>
        <authorList>
            <person name="Sun J.-Q."/>
        </authorList>
    </citation>
    <scope>NUCLEOTIDE SEQUENCE [LARGE SCALE GENOMIC DNA]</scope>
    <source>
        <strain evidence="2 3">M1R2S20</strain>
    </source>
</reference>
<keyword evidence="1" id="KW-1133">Transmembrane helix</keyword>
<feature type="transmembrane region" description="Helical" evidence="1">
    <location>
        <begin position="6"/>
        <end position="24"/>
    </location>
</feature>
<keyword evidence="3" id="KW-1185">Reference proteome</keyword>
<dbReference type="EMBL" id="JBFNXR010000019">
    <property type="protein sequence ID" value="MEW9854227.1"/>
    <property type="molecule type" value="Genomic_DNA"/>
</dbReference>
<evidence type="ECO:0000313" key="3">
    <source>
        <dbReference type="Proteomes" id="UP001556118"/>
    </source>
</evidence>
<dbReference type="Proteomes" id="UP001556118">
    <property type="component" value="Unassembled WGS sequence"/>
</dbReference>
<accession>A0ABV3R8N2</accession>
<organism evidence="2 3">
    <name type="scientific">Novosphingobium rhizovicinum</name>
    <dbReference type="NCBI Taxonomy" id="3228928"/>
    <lineage>
        <taxon>Bacteria</taxon>
        <taxon>Pseudomonadati</taxon>
        <taxon>Pseudomonadota</taxon>
        <taxon>Alphaproteobacteria</taxon>
        <taxon>Sphingomonadales</taxon>
        <taxon>Sphingomonadaceae</taxon>
        <taxon>Novosphingobium</taxon>
    </lineage>
</organism>
<proteinExistence type="predicted"/>
<comment type="caution">
    <text evidence="2">The sequence shown here is derived from an EMBL/GenBank/DDBJ whole genome shotgun (WGS) entry which is preliminary data.</text>
</comment>
<sequence>MGPVNWLAVILAAALAVAVGLVWNGPLFRSGRPLLGGAQTAGGKLWLPALVFLLSAIMLGHNFARIGAETLAFKPWLYFMQTGGTALFFVLPAVWLTHARTGTEPTKRLLDCGFWLAAYLAMGVVFWALG</sequence>
<keyword evidence="1" id="KW-0472">Membrane</keyword>
<feature type="transmembrane region" description="Helical" evidence="1">
    <location>
        <begin position="76"/>
        <end position="97"/>
    </location>
</feature>
<dbReference type="RefSeq" id="WP_367769509.1">
    <property type="nucleotide sequence ID" value="NZ_JBFNXR010000019.1"/>
</dbReference>